<proteinExistence type="predicted"/>
<name>A0ABQ1ZHS6_9BACL</name>
<dbReference type="Gene3D" id="2.60.60.30">
    <property type="entry name" value="sav2460 like domains"/>
    <property type="match status" value="1"/>
</dbReference>
<keyword evidence="2" id="KW-1185">Reference proteome</keyword>
<evidence type="ECO:0000313" key="2">
    <source>
        <dbReference type="Proteomes" id="UP000652153"/>
    </source>
</evidence>
<sequence length="749" mass="85497">MLNRDMAFLDSLIMNNNNNDNIMNSNTNHWNINVDKNLDYSNIRMNSIYVRRARKLMIQPNEQPQHRLPDQVLATALKNIESLGFTFSSELLQALRTLSREQFEALVQQLIQDLKVMVGAHVKYQPMYAGFPEQVMEEHEADLYLNAVFHYLTHLTLDDFEPSAMAAGVRSPLLEQTRLKVIELGNKPAFLKLIRQLIEAKGSISDTDKKDIKRVLKHADPSDVEAILPAEIPFKENVGFVVAVLLKYELASMERIGSYFKTASDVLRLAVSWSEGDVSLAAATPFRKFKRRERRLLLSVLEQCGSITEDMLRYKERWIRLGEILHPSEYKLRYPRTQAAFDILRNNKPFTTFNGSVELAFQYRNIWSLIDLLSQRPGEFARKLDHMLRITEDEEYVLLAFGEVAAKVSTPVLLQVRQHFAKRSEEAALRVFFPKGNVAKAFGIPNELPTVGEAVCQEVVQLCEQALITRFAEFPPLGKTYVDERLQHYLVPFSQRSASKALRTIVRGSRIPMGEGDTIRFFSWWKEGEVDGTSTGRVDIDLSAVMYDKNWNYVEHISYTNLRSVKYKAVHSGDIVTAPYGASEFIDLHMPSIVNYGGRYVVTTLLSFTSHPYCNLPECFAGWMMRKKPGSGEIYEPSTVENKIDITADTQIAIPVILDLVERTIIWTDLALKRYPDYNNNVEGNQKGIVLMGKAMTTLRKPDLYNLFMLHAKARGELVDTKEQADTIYAVDEGVTPYDIEQIMAEYLA</sequence>
<comment type="caution">
    <text evidence="1">The sequence shown here is derived from an EMBL/GenBank/DDBJ whole genome shotgun (WGS) entry which is preliminary data.</text>
</comment>
<dbReference type="Proteomes" id="UP000652153">
    <property type="component" value="Unassembled WGS sequence"/>
</dbReference>
<dbReference type="PANTHER" id="PTHR32097">
    <property type="entry name" value="CAMP-BINDING PROTEIN 1-RELATED"/>
    <property type="match status" value="1"/>
</dbReference>
<evidence type="ECO:0008006" key="3">
    <source>
        <dbReference type="Google" id="ProtNLM"/>
    </source>
</evidence>
<gene>
    <name evidence="1" type="ORF">GCM10008014_44700</name>
</gene>
<reference evidence="2" key="1">
    <citation type="journal article" date="2019" name="Int. J. Syst. Evol. Microbiol.">
        <title>The Global Catalogue of Microorganisms (GCM) 10K type strain sequencing project: providing services to taxonomists for standard genome sequencing and annotation.</title>
        <authorList>
            <consortium name="The Broad Institute Genomics Platform"/>
            <consortium name="The Broad Institute Genome Sequencing Center for Infectious Disease"/>
            <person name="Wu L."/>
            <person name="Ma J."/>
        </authorList>
    </citation>
    <scope>NUCLEOTIDE SEQUENCE [LARGE SCALE GENOMIC DNA]</scope>
    <source>
        <strain evidence="2">CGMCC 1.12770</strain>
    </source>
</reference>
<dbReference type="EMBL" id="BMFU01000008">
    <property type="protein sequence ID" value="GGH65384.1"/>
    <property type="molecule type" value="Genomic_DNA"/>
</dbReference>
<evidence type="ECO:0000313" key="1">
    <source>
        <dbReference type="EMBL" id="GGH65384.1"/>
    </source>
</evidence>
<dbReference type="CDD" id="cd06974">
    <property type="entry name" value="TerD_like"/>
    <property type="match status" value="1"/>
</dbReference>
<organism evidence="1 2">
    <name type="scientific">Paenibacillus silvae</name>
    <dbReference type="NCBI Taxonomy" id="1325358"/>
    <lineage>
        <taxon>Bacteria</taxon>
        <taxon>Bacillati</taxon>
        <taxon>Bacillota</taxon>
        <taxon>Bacilli</taxon>
        <taxon>Bacillales</taxon>
        <taxon>Paenibacillaceae</taxon>
        <taxon>Paenibacillus</taxon>
    </lineage>
</organism>
<dbReference type="InterPro" id="IPR051324">
    <property type="entry name" value="Stress/Tellurium_Resist"/>
</dbReference>
<dbReference type="InterPro" id="IPR003325">
    <property type="entry name" value="TerD"/>
</dbReference>
<accession>A0ABQ1ZHS6</accession>
<protein>
    <recommendedName>
        <fullName evidence="3">Cytoplasmic protein</fullName>
    </recommendedName>
</protein>
<dbReference type="PANTHER" id="PTHR32097:SF18">
    <property type="entry name" value="RING-TYPE DOMAIN-CONTAINING PROTEIN"/>
    <property type="match status" value="1"/>
</dbReference>